<dbReference type="Gene3D" id="3.40.50.720">
    <property type="entry name" value="NAD(P)-binding Rossmann-like Domain"/>
    <property type="match status" value="1"/>
</dbReference>
<accession>A0A0F6W4K1</accession>
<dbReference type="EMBL" id="CP011125">
    <property type="protein sequence ID" value="AKF07146.1"/>
    <property type="molecule type" value="Genomic_DNA"/>
</dbReference>
<dbReference type="STRING" id="927083.DB32_004295"/>
<dbReference type="Pfam" id="PF01370">
    <property type="entry name" value="Epimerase"/>
    <property type="match status" value="1"/>
</dbReference>
<keyword evidence="4" id="KW-1185">Reference proteome</keyword>
<dbReference type="InterPro" id="IPR036291">
    <property type="entry name" value="NAD(P)-bd_dom_sf"/>
</dbReference>
<dbReference type="SUPFAM" id="SSF51735">
    <property type="entry name" value="NAD(P)-binding Rossmann-fold domains"/>
    <property type="match status" value="1"/>
</dbReference>
<sequence>MPETLLVTGAAGTVGNYVVGLAEAAGYRVIASDLHPKGVAVPVRGEVRPGDIRDRAFLDKLVKGVDHVIHTAAMLDVGAPFETLAAVNSEAVVALYDAAARAGAKRFVHVSTAMLYAQGQDGPLTEESRILPRGPHGRTKHEAERALLERSERGGPAWTILRPAPLYGRRGRHYAASLLVIGPVLRLLTPVLPRWRGGPVANLVHAEDVARAGVFVLGKRECEGEIYNVADDDRMTLGDRISETYRAYGLPTVPAGQLPRPVLDRIGQFFQRDAAYTGLDRSLLAAWKLVVLRHRLKPALRARLDREALTLLYDDLPVDTGKLRVLGWKPRFPTFVEGWRQVLRWYQAERWVPRYA</sequence>
<evidence type="ECO:0000313" key="4">
    <source>
        <dbReference type="Proteomes" id="UP000034883"/>
    </source>
</evidence>
<dbReference type="RefSeq" id="WP_053234439.1">
    <property type="nucleotide sequence ID" value="NZ_CP011125.1"/>
</dbReference>
<dbReference type="KEGG" id="samy:DB32_004295"/>
<reference evidence="3 4" key="1">
    <citation type="submission" date="2015-03" db="EMBL/GenBank/DDBJ databases">
        <title>Genome assembly of Sandaracinus amylolyticus DSM 53668.</title>
        <authorList>
            <person name="Sharma G."/>
            <person name="Subramanian S."/>
        </authorList>
    </citation>
    <scope>NUCLEOTIDE SEQUENCE [LARGE SCALE GENOMIC DNA]</scope>
    <source>
        <strain evidence="3 4">DSM 53668</strain>
    </source>
</reference>
<dbReference type="InterPro" id="IPR001509">
    <property type="entry name" value="Epimerase_deHydtase"/>
</dbReference>
<gene>
    <name evidence="3" type="ORF">DB32_004295</name>
</gene>
<evidence type="ECO:0000256" key="1">
    <source>
        <dbReference type="ARBA" id="ARBA00007637"/>
    </source>
</evidence>
<comment type="similarity">
    <text evidence="1">Belongs to the NAD(P)-dependent epimerase/dehydratase family.</text>
</comment>
<dbReference type="PANTHER" id="PTHR43000">
    <property type="entry name" value="DTDP-D-GLUCOSE 4,6-DEHYDRATASE-RELATED"/>
    <property type="match status" value="1"/>
</dbReference>
<dbReference type="AlphaFoldDB" id="A0A0F6W4K1"/>
<feature type="domain" description="NAD-dependent epimerase/dehydratase" evidence="2">
    <location>
        <begin position="6"/>
        <end position="230"/>
    </location>
</feature>
<proteinExistence type="inferred from homology"/>
<evidence type="ECO:0000313" key="3">
    <source>
        <dbReference type="EMBL" id="AKF07146.1"/>
    </source>
</evidence>
<dbReference type="OrthoDB" id="9804595at2"/>
<organism evidence="3 4">
    <name type="scientific">Sandaracinus amylolyticus</name>
    <dbReference type="NCBI Taxonomy" id="927083"/>
    <lineage>
        <taxon>Bacteria</taxon>
        <taxon>Pseudomonadati</taxon>
        <taxon>Myxococcota</taxon>
        <taxon>Polyangia</taxon>
        <taxon>Polyangiales</taxon>
        <taxon>Sandaracinaceae</taxon>
        <taxon>Sandaracinus</taxon>
    </lineage>
</organism>
<name>A0A0F6W4K1_9BACT</name>
<dbReference type="Proteomes" id="UP000034883">
    <property type="component" value="Chromosome"/>
</dbReference>
<evidence type="ECO:0000259" key="2">
    <source>
        <dbReference type="Pfam" id="PF01370"/>
    </source>
</evidence>
<protein>
    <submittedName>
        <fullName evidence="3">UDP-glucose 4-epimerase</fullName>
    </submittedName>
</protein>